<feature type="compositionally biased region" description="Polar residues" evidence="5">
    <location>
        <begin position="942"/>
        <end position="951"/>
    </location>
</feature>
<dbReference type="Gene3D" id="3.10.110.10">
    <property type="entry name" value="Ubiquitin Conjugating Enzyme"/>
    <property type="match status" value="1"/>
</dbReference>
<dbReference type="PANTHER" id="PTHR21328">
    <property type="entry name" value="POLY ADP-RIBOSE POLYMERASE FAMILY, MEMBER PARP"/>
    <property type="match status" value="1"/>
</dbReference>
<keyword evidence="1" id="KW-0328">Glycosyltransferase</keyword>
<evidence type="ECO:0000256" key="1">
    <source>
        <dbReference type="ARBA" id="ARBA00022676"/>
    </source>
</evidence>
<feature type="region of interest" description="Disordered" evidence="5">
    <location>
        <begin position="941"/>
        <end position="1029"/>
    </location>
</feature>
<keyword evidence="8" id="KW-1185">Reference proteome</keyword>
<dbReference type="Proteomes" id="UP000522262">
    <property type="component" value="Unassembled WGS sequence"/>
</dbReference>
<dbReference type="InterPro" id="IPR051838">
    <property type="entry name" value="ARTD_PARP"/>
</dbReference>
<dbReference type="SUPFAM" id="SSF54495">
    <property type="entry name" value="UBC-like"/>
    <property type="match status" value="1"/>
</dbReference>
<dbReference type="Pfam" id="PF00644">
    <property type="entry name" value="PARP"/>
    <property type="match status" value="1"/>
</dbReference>
<feature type="domain" description="UBC core" evidence="6">
    <location>
        <begin position="1051"/>
        <end position="1224"/>
    </location>
</feature>
<evidence type="ECO:0000256" key="2">
    <source>
        <dbReference type="ARBA" id="ARBA00022679"/>
    </source>
</evidence>
<evidence type="ECO:0000313" key="8">
    <source>
        <dbReference type="Proteomes" id="UP000522262"/>
    </source>
</evidence>
<evidence type="ECO:0000313" key="7">
    <source>
        <dbReference type="EMBL" id="KAF5556195.1"/>
    </source>
</evidence>
<protein>
    <recommendedName>
        <fullName evidence="6">UBC core domain-containing protein</fullName>
    </recommendedName>
</protein>
<dbReference type="InterPro" id="IPR012317">
    <property type="entry name" value="Poly(ADP-ribose)pol_cat_dom"/>
</dbReference>
<dbReference type="InterPro" id="IPR000608">
    <property type="entry name" value="UBC"/>
</dbReference>
<feature type="region of interest" description="Disordered" evidence="5">
    <location>
        <begin position="171"/>
        <end position="192"/>
    </location>
</feature>
<keyword evidence="2" id="KW-0808">Transferase</keyword>
<evidence type="ECO:0000256" key="4">
    <source>
        <dbReference type="ARBA" id="ARBA00023027"/>
    </source>
</evidence>
<feature type="compositionally biased region" description="Acidic residues" evidence="5">
    <location>
        <begin position="982"/>
        <end position="996"/>
    </location>
</feature>
<dbReference type="EMBL" id="JAAOAM010000028">
    <property type="protein sequence ID" value="KAF5556195.1"/>
    <property type="molecule type" value="Genomic_DNA"/>
</dbReference>
<keyword evidence="4" id="KW-0520">NAD</keyword>
<evidence type="ECO:0000256" key="5">
    <source>
        <dbReference type="SAM" id="MobiDB-lite"/>
    </source>
</evidence>
<dbReference type="GO" id="GO:0003950">
    <property type="term" value="F:NAD+ poly-ADP-ribosyltransferase activity"/>
    <property type="evidence" value="ECO:0007669"/>
    <property type="project" value="InterPro"/>
</dbReference>
<proteinExistence type="predicted"/>
<sequence length="1241" mass="139487">MSNDAATALLPPDFSFTLSNAEPFRFWHKVIHLFFSPEPLSLKLPFFPPFNNNRKGFMGLKQFSLDLRVAIEALDSFPNVSNLRKGDSDGEIAFTYTPEAEHEAELPPIDVQALSKDADSYPKHPGFMIFTSSETPTDLEKWLEETSSLTEGITIADAITLISNMLATKLSTSNQSTSQTPPYYGEESDVDLPSDDDDSFYEAEFEEIDIDPLLPGASASETATEAEDPESMTRLKRHLREAKQEGFCISIPSEEIRLSSFGIFSLSIRVCKLGIPEEALEAWGIKPTEYIVMLYKLPSTYPHALDFQRLPPDQTRMNFKLGTEEPVMPIDTDEEGTDSFTPLYVSLSLDALLNRFFPTLLRLRRSEGISWDEARELEHNLSLGHHFRDIVDRAKDMIACQDRESSDEPFKSEFLRHDYLSSNADELNIVLIAMQFGLQRLIKCTKYCLVCHRRAKGGFEAVKPFVCENELCLYQYLSLGFGQSIEHEIINNPYVVDLLVSFFYAAVIRSRLREFPRGLGLKCPSSAFTASASTPVSADAYFNTSLLRFESKDFHTYRTIKAGHWLMLFVPGANTLDSQTPVMRTYREKHICYIESCIYTDFKFKVMHTFKSVDNIGQETPESSVNQVTQPTPGGVKVLIHRYDQDIDELEIAVRNEALYFMTSCIPPVQAMRQYLIEVPGRRLSSWRGIEGSTLRLLNWIVSSNRSHIVKDSPVPGASAAEEQTENSSSSGSSGSLVRSAHSQWMQFRFAQGSPEKEHIFFDELQKIPRSRTGRTYPTLFAWHGSPLSNWHSIIRTGLDFSSTLHGRAYGNGVYLARDFETSRAYSNRDTMKAWPNSALKITSAISMCEIVNSPSQFVSTNPFFVVNRIDWIQCRFLFVQIQLGQQESSMPVSSERLFPDRVQGEDYIEQDPTYQLTYGQQQRVNIPLSAIPKYRRRAFGQGQQNGTGSSIDHPIVLDDSDSNGSPNLNDSNSLESPGTSDDIDVLLASDDEGDDLQLVGTRKRRRTSTDSGLGETQRGPDDVTPFQPGQLDIGSLPKLAEPTWASSSPAALRALNGQIKDLQKTQSKTKLATLGWYIDFDKLDNLFHWFVELHSFDRDLPLAKDMASHGCSSIVLELRFGASFPISPPFVRVVRPRFLPFAQGGGGHVTIGGAMCSELLTNSGWSPALSLEKVFLEVRLNLCEKDHPARLERVHDISFANLDYSMFEAVDAYRRAAAAHGWQIPSDLQMLQSMSNITET</sequence>
<comment type="caution">
    <text evidence="7">The sequence shown here is derived from an EMBL/GenBank/DDBJ whole genome shotgun (WGS) entry which is preliminary data.</text>
</comment>
<dbReference type="AlphaFoldDB" id="A0A8H5N8Z4"/>
<name>A0A8H5N8Z4_9HYPO</name>
<dbReference type="CDD" id="cd23802">
    <property type="entry name" value="UBCc_UBE2Q"/>
    <property type="match status" value="1"/>
</dbReference>
<evidence type="ECO:0000256" key="3">
    <source>
        <dbReference type="ARBA" id="ARBA00022695"/>
    </source>
</evidence>
<evidence type="ECO:0000259" key="6">
    <source>
        <dbReference type="PROSITE" id="PS50127"/>
    </source>
</evidence>
<accession>A0A8H5N8Z4</accession>
<feature type="compositionally biased region" description="Polar residues" evidence="5">
    <location>
        <begin position="963"/>
        <end position="980"/>
    </location>
</feature>
<reference evidence="7 8" key="1">
    <citation type="submission" date="2020-05" db="EMBL/GenBank/DDBJ databases">
        <title>Identification and distribution of gene clusters putatively required for synthesis of sphingolipid metabolism inhibitors in phylogenetically diverse species of the filamentous fungus Fusarium.</title>
        <authorList>
            <person name="Kim H.-S."/>
            <person name="Busman M."/>
            <person name="Brown D.W."/>
            <person name="Divon H."/>
            <person name="Uhlig S."/>
            <person name="Proctor R.H."/>
        </authorList>
    </citation>
    <scope>NUCLEOTIDE SEQUENCE [LARGE SCALE GENOMIC DNA]</scope>
    <source>
        <strain evidence="7 8">NRRL 53147</strain>
    </source>
</reference>
<gene>
    <name evidence="7" type="ORF">FMEXI_1233</name>
</gene>
<feature type="region of interest" description="Disordered" evidence="5">
    <location>
        <begin position="712"/>
        <end position="737"/>
    </location>
</feature>
<feature type="compositionally biased region" description="Low complexity" evidence="5">
    <location>
        <begin position="171"/>
        <end position="180"/>
    </location>
</feature>
<dbReference type="SUPFAM" id="SSF56399">
    <property type="entry name" value="ADP-ribosylation"/>
    <property type="match status" value="1"/>
</dbReference>
<dbReference type="GO" id="GO:0016779">
    <property type="term" value="F:nucleotidyltransferase activity"/>
    <property type="evidence" value="ECO:0007669"/>
    <property type="project" value="UniProtKB-KW"/>
</dbReference>
<dbReference type="InterPro" id="IPR016135">
    <property type="entry name" value="UBQ-conjugating_enzyme/RWD"/>
</dbReference>
<keyword evidence="3" id="KW-0548">Nucleotidyltransferase</keyword>
<organism evidence="7 8">
    <name type="scientific">Fusarium mexicanum</name>
    <dbReference type="NCBI Taxonomy" id="751941"/>
    <lineage>
        <taxon>Eukaryota</taxon>
        <taxon>Fungi</taxon>
        <taxon>Dikarya</taxon>
        <taxon>Ascomycota</taxon>
        <taxon>Pezizomycotina</taxon>
        <taxon>Sordariomycetes</taxon>
        <taxon>Hypocreomycetidae</taxon>
        <taxon>Hypocreales</taxon>
        <taxon>Nectriaceae</taxon>
        <taxon>Fusarium</taxon>
        <taxon>Fusarium fujikuroi species complex</taxon>
    </lineage>
</organism>
<dbReference type="PROSITE" id="PS50127">
    <property type="entry name" value="UBC_2"/>
    <property type="match status" value="1"/>
</dbReference>
<dbReference type="Gene3D" id="3.90.228.10">
    <property type="match status" value="1"/>
</dbReference>